<dbReference type="Gene3D" id="3.50.50.60">
    <property type="entry name" value="FAD/NAD(P)-binding domain"/>
    <property type="match status" value="1"/>
</dbReference>
<dbReference type="PANTHER" id="PTHR13847:SF201">
    <property type="entry name" value="PUTATIBE OXIDOREDUCTASE"/>
    <property type="match status" value="1"/>
</dbReference>
<organism evidence="2 3">
    <name type="scientific">Herpetosiphon gulosus</name>
    <dbReference type="NCBI Taxonomy" id="1973496"/>
    <lineage>
        <taxon>Bacteria</taxon>
        <taxon>Bacillati</taxon>
        <taxon>Chloroflexota</taxon>
        <taxon>Chloroflexia</taxon>
        <taxon>Herpetosiphonales</taxon>
        <taxon>Herpetosiphonaceae</taxon>
        <taxon>Herpetosiphon</taxon>
    </lineage>
</organism>
<evidence type="ECO:0000313" key="2">
    <source>
        <dbReference type="EMBL" id="GAA5530213.1"/>
    </source>
</evidence>
<comment type="caution">
    <text evidence="2">The sequence shown here is derived from an EMBL/GenBank/DDBJ whole genome shotgun (WGS) entry which is preliminary data.</text>
</comment>
<dbReference type="RefSeq" id="WP_345723811.1">
    <property type="nucleotide sequence ID" value="NZ_BAABRU010000016.1"/>
</dbReference>
<dbReference type="PRINTS" id="PR00420">
    <property type="entry name" value="RNGMNOXGNASE"/>
</dbReference>
<gene>
    <name evidence="2" type="primary">puuB_2</name>
    <name evidence="2" type="ORF">Hgul01_04031</name>
</gene>
<dbReference type="InterPro" id="IPR036188">
    <property type="entry name" value="FAD/NAD-bd_sf"/>
</dbReference>
<accession>A0ABP9X6L3</accession>
<dbReference type="PANTHER" id="PTHR13847">
    <property type="entry name" value="SARCOSINE DEHYDROGENASE-RELATED"/>
    <property type="match status" value="1"/>
</dbReference>
<proteinExistence type="predicted"/>
<name>A0ABP9X6L3_9CHLR</name>
<sequence length="401" mass="44717">MDLNSGYPFWAVKNGLLSIYPRLQNDLTCEVVVIGGGISGALIAHYLSEANIDTVVLEKRELAGGSTSASTALLQYEIDTPLTELVKLVGEQQAVRAYHLCREAIDKVADLAQKVGVADHFSHKTSLYLASSRWHVKQLRQEFALRQAYGFNLDYLDKGAIGERFSFTAPAALYSYNAGEVDAFQLAHAIFKHSAQRGVQIFDRTAAKEWQADSAGVTVTTETGCQIHAKYLILAAGYEAQHYIKPKLVKFRSSYALASEPLTDFSGWYEQCLIWESARPYVYLRTTSEGRAIIGGEDDQIDLPAKRDALLERKAAKLTKRFNQFFPHIPLHIDYRWAGTFGETSDGLPYIDNLPDQPRILVALGYGGNGITYSVVAAELLRDRLCQRTNPDATIFRLDRH</sequence>
<protein>
    <submittedName>
        <fullName evidence="2">Gamma-glutamylputrescine oxidoreductase</fullName>
    </submittedName>
</protein>
<keyword evidence="3" id="KW-1185">Reference proteome</keyword>
<dbReference type="SUPFAM" id="SSF51905">
    <property type="entry name" value="FAD/NAD(P)-binding domain"/>
    <property type="match status" value="1"/>
</dbReference>
<dbReference type="Proteomes" id="UP001428290">
    <property type="component" value="Unassembled WGS sequence"/>
</dbReference>
<dbReference type="InterPro" id="IPR006076">
    <property type="entry name" value="FAD-dep_OxRdtase"/>
</dbReference>
<feature type="domain" description="FAD dependent oxidoreductase" evidence="1">
    <location>
        <begin position="31"/>
        <end position="384"/>
    </location>
</feature>
<dbReference type="EMBL" id="BAABRU010000016">
    <property type="protein sequence ID" value="GAA5530213.1"/>
    <property type="molecule type" value="Genomic_DNA"/>
</dbReference>
<evidence type="ECO:0000259" key="1">
    <source>
        <dbReference type="Pfam" id="PF01266"/>
    </source>
</evidence>
<dbReference type="Pfam" id="PF01266">
    <property type="entry name" value="DAO"/>
    <property type="match status" value="1"/>
</dbReference>
<reference evidence="2 3" key="1">
    <citation type="submission" date="2024-02" db="EMBL/GenBank/DDBJ databases">
        <title>Herpetosiphon gulosus NBRC 112829.</title>
        <authorList>
            <person name="Ichikawa N."/>
            <person name="Katano-Makiyama Y."/>
            <person name="Hidaka K."/>
        </authorList>
    </citation>
    <scope>NUCLEOTIDE SEQUENCE [LARGE SCALE GENOMIC DNA]</scope>
    <source>
        <strain evidence="2 3">NBRC 112829</strain>
    </source>
</reference>
<dbReference type="Gene3D" id="3.30.9.10">
    <property type="entry name" value="D-Amino Acid Oxidase, subunit A, domain 2"/>
    <property type="match status" value="1"/>
</dbReference>
<evidence type="ECO:0000313" key="3">
    <source>
        <dbReference type="Proteomes" id="UP001428290"/>
    </source>
</evidence>